<organism evidence="3 4">
    <name type="scientific">Promicromonospora citrea</name>
    <dbReference type="NCBI Taxonomy" id="43677"/>
    <lineage>
        <taxon>Bacteria</taxon>
        <taxon>Bacillati</taxon>
        <taxon>Actinomycetota</taxon>
        <taxon>Actinomycetes</taxon>
        <taxon>Micrococcales</taxon>
        <taxon>Promicromonosporaceae</taxon>
        <taxon>Promicromonospora</taxon>
    </lineage>
</organism>
<protein>
    <recommendedName>
        <fullName evidence="2">SAF domain-containing protein</fullName>
    </recommendedName>
</protein>
<dbReference type="SMART" id="SM00858">
    <property type="entry name" value="SAF"/>
    <property type="match status" value="1"/>
</dbReference>
<dbReference type="CDD" id="cd11614">
    <property type="entry name" value="SAF_CpaB_FlgA_like"/>
    <property type="match status" value="1"/>
</dbReference>
<dbReference type="AlphaFoldDB" id="A0A8H9GFE7"/>
<evidence type="ECO:0000313" key="4">
    <source>
        <dbReference type="Proteomes" id="UP000655589"/>
    </source>
</evidence>
<reference evidence="3" key="1">
    <citation type="journal article" date="2014" name="Int. J. Syst. Evol. Microbiol.">
        <title>Complete genome sequence of Corynebacterium casei LMG S-19264T (=DSM 44701T), isolated from a smear-ripened cheese.</title>
        <authorList>
            <consortium name="US DOE Joint Genome Institute (JGI-PGF)"/>
            <person name="Walter F."/>
            <person name="Albersmeier A."/>
            <person name="Kalinowski J."/>
            <person name="Ruckert C."/>
        </authorList>
    </citation>
    <scope>NUCLEOTIDE SEQUENCE</scope>
    <source>
        <strain evidence="3">JCM 3051</strain>
    </source>
</reference>
<keyword evidence="4" id="KW-1185">Reference proteome</keyword>
<evidence type="ECO:0000259" key="2">
    <source>
        <dbReference type="SMART" id="SM00858"/>
    </source>
</evidence>
<dbReference type="Pfam" id="PF08666">
    <property type="entry name" value="SAF"/>
    <property type="match status" value="1"/>
</dbReference>
<evidence type="ECO:0000256" key="1">
    <source>
        <dbReference type="SAM" id="MobiDB-lite"/>
    </source>
</evidence>
<evidence type="ECO:0000313" key="3">
    <source>
        <dbReference type="EMBL" id="GGM18243.1"/>
    </source>
</evidence>
<proteinExistence type="predicted"/>
<comment type="caution">
    <text evidence="3">The sequence shown here is derived from an EMBL/GenBank/DDBJ whole genome shotgun (WGS) entry which is preliminary data.</text>
</comment>
<dbReference type="Proteomes" id="UP000655589">
    <property type="component" value="Unassembled WGS sequence"/>
</dbReference>
<name>A0A8H9GFE7_9MICO</name>
<sequence length="306" mass="30907">MGPLDTLEPTDRHRSPGRSAADAHASATPASGAPDPWAGTVGVVGPDGWAGAGRDEPPHRSALPWDVRGASGSPGQSAATRPDRRPRPLPPAVRHARILLWRRRHLLAALLLGLATTLAVQLLWPPPPPTVDVAVTARAVAAGTQLTRDDVVLRAVAADIVPPGAARSLRGLLGRAAVVGLPAGAPLHTALVSDDGVSAAAPRGTVVVPVRLSDDAVAALLRPGDRVDLLAGTTSGVDPATDPQYLARDALVLPVPAGRAPEASSGLLGPAAEADRPVTLVAVHPDEAPGLSAVSGWGSVAAVLVP</sequence>
<accession>A0A8H9GFE7</accession>
<gene>
    <name evidence="3" type="ORF">GCM10010102_12360</name>
</gene>
<reference evidence="3" key="2">
    <citation type="submission" date="2020-09" db="EMBL/GenBank/DDBJ databases">
        <authorList>
            <person name="Sun Q."/>
            <person name="Ohkuma M."/>
        </authorList>
    </citation>
    <scope>NUCLEOTIDE SEQUENCE</scope>
    <source>
        <strain evidence="3">JCM 3051</strain>
    </source>
</reference>
<dbReference type="EMBL" id="BMPT01000004">
    <property type="protein sequence ID" value="GGM18243.1"/>
    <property type="molecule type" value="Genomic_DNA"/>
</dbReference>
<dbReference type="InterPro" id="IPR013974">
    <property type="entry name" value="SAF"/>
</dbReference>
<feature type="domain" description="SAF" evidence="2">
    <location>
        <begin position="131"/>
        <end position="193"/>
    </location>
</feature>
<feature type="compositionally biased region" description="Low complexity" evidence="1">
    <location>
        <begin position="19"/>
        <end position="33"/>
    </location>
</feature>
<feature type="region of interest" description="Disordered" evidence="1">
    <location>
        <begin position="1"/>
        <end position="90"/>
    </location>
</feature>
<dbReference type="RefSeq" id="WP_171106542.1">
    <property type="nucleotide sequence ID" value="NZ_BMPT01000004.1"/>
</dbReference>